<keyword evidence="3" id="KW-1185">Reference proteome</keyword>
<dbReference type="Proteomes" id="UP001500751">
    <property type="component" value="Unassembled WGS sequence"/>
</dbReference>
<evidence type="ECO:0000313" key="3">
    <source>
        <dbReference type="Proteomes" id="UP001500751"/>
    </source>
</evidence>
<evidence type="ECO:0000256" key="1">
    <source>
        <dbReference type="SAM" id="MobiDB-lite"/>
    </source>
</evidence>
<evidence type="ECO:0000313" key="2">
    <source>
        <dbReference type="EMBL" id="GAA2059664.1"/>
    </source>
</evidence>
<feature type="region of interest" description="Disordered" evidence="1">
    <location>
        <begin position="33"/>
        <end position="76"/>
    </location>
</feature>
<feature type="compositionally biased region" description="Low complexity" evidence="1">
    <location>
        <begin position="66"/>
        <end position="76"/>
    </location>
</feature>
<accession>A0ABN2VDL1</accession>
<reference evidence="2 3" key="1">
    <citation type="journal article" date="2019" name="Int. J. Syst. Evol. Microbiol.">
        <title>The Global Catalogue of Microorganisms (GCM) 10K type strain sequencing project: providing services to taxonomists for standard genome sequencing and annotation.</title>
        <authorList>
            <consortium name="The Broad Institute Genomics Platform"/>
            <consortium name="The Broad Institute Genome Sequencing Center for Infectious Disease"/>
            <person name="Wu L."/>
            <person name="Ma J."/>
        </authorList>
    </citation>
    <scope>NUCLEOTIDE SEQUENCE [LARGE SCALE GENOMIC DNA]</scope>
    <source>
        <strain evidence="2 3">JCM 16014</strain>
    </source>
</reference>
<proteinExistence type="predicted"/>
<feature type="compositionally biased region" description="Gly residues" evidence="1">
    <location>
        <begin position="55"/>
        <end position="65"/>
    </location>
</feature>
<sequence>MLMGSANRVLTVFSGELVRNVMPRWYSAVPAMASTDTARTRRDHQGRGCVPSGGPAVGAGVGGGADSSIGSDTQQT</sequence>
<gene>
    <name evidence="2" type="ORF">GCM10009839_82640</name>
</gene>
<protein>
    <submittedName>
        <fullName evidence="2">Uncharacterized protein</fullName>
    </submittedName>
</protein>
<dbReference type="EMBL" id="BAAAQN010000076">
    <property type="protein sequence ID" value="GAA2059664.1"/>
    <property type="molecule type" value="Genomic_DNA"/>
</dbReference>
<name>A0ABN2VDL1_9ACTN</name>
<comment type="caution">
    <text evidence="2">The sequence shown here is derived from an EMBL/GenBank/DDBJ whole genome shotgun (WGS) entry which is preliminary data.</text>
</comment>
<organism evidence="2 3">
    <name type="scientific">Catenulispora yoronensis</name>
    <dbReference type="NCBI Taxonomy" id="450799"/>
    <lineage>
        <taxon>Bacteria</taxon>
        <taxon>Bacillati</taxon>
        <taxon>Actinomycetota</taxon>
        <taxon>Actinomycetes</taxon>
        <taxon>Catenulisporales</taxon>
        <taxon>Catenulisporaceae</taxon>
        <taxon>Catenulispora</taxon>
    </lineage>
</organism>